<sequence length="136" mass="14106">MTEPDPPERRSARWFLIPVCAVLVAGAAVLVPRLTAPAPPVRVVYDVTGRAERATVTYSAEDGGTRREELTSLPWHRELVVPGGPERGVLTVTIGPAGGEVACEVSVDGVEQRSATATGAHTSALCDGFRGGSGTG</sequence>
<keyword evidence="1" id="KW-0472">Membrane</keyword>
<dbReference type="Proteomes" id="UP001596220">
    <property type="component" value="Unassembled WGS sequence"/>
</dbReference>
<feature type="transmembrane region" description="Helical" evidence="1">
    <location>
        <begin position="12"/>
        <end position="32"/>
    </location>
</feature>
<evidence type="ECO:0000256" key="1">
    <source>
        <dbReference type="SAM" id="Phobius"/>
    </source>
</evidence>
<reference evidence="3" key="1">
    <citation type="journal article" date="2019" name="Int. J. Syst. Evol. Microbiol.">
        <title>The Global Catalogue of Microorganisms (GCM) 10K type strain sequencing project: providing services to taxonomists for standard genome sequencing and annotation.</title>
        <authorList>
            <consortium name="The Broad Institute Genomics Platform"/>
            <consortium name="The Broad Institute Genome Sequencing Center for Infectious Disease"/>
            <person name="Wu L."/>
            <person name="Ma J."/>
        </authorList>
    </citation>
    <scope>NUCLEOTIDE SEQUENCE [LARGE SCALE GENOMIC DNA]</scope>
    <source>
        <strain evidence="3">CGMCC 4.7246</strain>
    </source>
</reference>
<accession>A0ABW1P2P0</accession>
<keyword evidence="1" id="KW-1133">Transmembrane helix</keyword>
<dbReference type="EMBL" id="JBHSQO010000006">
    <property type="protein sequence ID" value="MFC6089264.1"/>
    <property type="molecule type" value="Genomic_DNA"/>
</dbReference>
<organism evidence="2 3">
    <name type="scientific">Saccharothrix lopnurensis</name>
    <dbReference type="NCBI Taxonomy" id="1670621"/>
    <lineage>
        <taxon>Bacteria</taxon>
        <taxon>Bacillati</taxon>
        <taxon>Actinomycetota</taxon>
        <taxon>Actinomycetes</taxon>
        <taxon>Pseudonocardiales</taxon>
        <taxon>Pseudonocardiaceae</taxon>
        <taxon>Saccharothrix</taxon>
    </lineage>
</organism>
<name>A0ABW1P2P0_9PSEU</name>
<protein>
    <recommendedName>
        <fullName evidence="4">MmpS family membrane protein</fullName>
    </recommendedName>
</protein>
<comment type="caution">
    <text evidence="2">The sequence shown here is derived from an EMBL/GenBank/DDBJ whole genome shotgun (WGS) entry which is preliminary data.</text>
</comment>
<evidence type="ECO:0000313" key="2">
    <source>
        <dbReference type="EMBL" id="MFC6089264.1"/>
    </source>
</evidence>
<dbReference type="InterPro" id="IPR038468">
    <property type="entry name" value="MmpS_C"/>
</dbReference>
<keyword evidence="1" id="KW-0812">Transmembrane</keyword>
<dbReference type="Gene3D" id="2.60.40.2880">
    <property type="entry name" value="MmpS1-5, C-terminal soluble domain"/>
    <property type="match status" value="1"/>
</dbReference>
<gene>
    <name evidence="2" type="ORF">ACFP3R_08270</name>
</gene>
<evidence type="ECO:0008006" key="4">
    <source>
        <dbReference type="Google" id="ProtNLM"/>
    </source>
</evidence>
<keyword evidence="3" id="KW-1185">Reference proteome</keyword>
<dbReference type="RefSeq" id="WP_380634355.1">
    <property type="nucleotide sequence ID" value="NZ_JBHSQO010000006.1"/>
</dbReference>
<evidence type="ECO:0000313" key="3">
    <source>
        <dbReference type="Proteomes" id="UP001596220"/>
    </source>
</evidence>
<proteinExistence type="predicted"/>